<dbReference type="InParanoid" id="A0A1E7FV20"/>
<protein>
    <submittedName>
        <fullName evidence="2">Uncharacterized protein</fullName>
    </submittedName>
</protein>
<dbReference type="AlphaFoldDB" id="A0A1E7FV20"/>
<feature type="region of interest" description="Disordered" evidence="1">
    <location>
        <begin position="194"/>
        <end position="263"/>
    </location>
</feature>
<dbReference type="Proteomes" id="UP000095751">
    <property type="component" value="Unassembled WGS sequence"/>
</dbReference>
<keyword evidence="3" id="KW-1185">Reference proteome</keyword>
<dbReference type="EMBL" id="KV784353">
    <property type="protein sequence ID" value="OEU21967.1"/>
    <property type="molecule type" value="Genomic_DNA"/>
</dbReference>
<organism evidence="2 3">
    <name type="scientific">Fragilariopsis cylindrus CCMP1102</name>
    <dbReference type="NCBI Taxonomy" id="635003"/>
    <lineage>
        <taxon>Eukaryota</taxon>
        <taxon>Sar</taxon>
        <taxon>Stramenopiles</taxon>
        <taxon>Ochrophyta</taxon>
        <taxon>Bacillariophyta</taxon>
        <taxon>Bacillariophyceae</taxon>
        <taxon>Bacillariophycidae</taxon>
        <taxon>Bacillariales</taxon>
        <taxon>Bacillariaceae</taxon>
        <taxon>Fragilariopsis</taxon>
    </lineage>
</organism>
<evidence type="ECO:0000256" key="1">
    <source>
        <dbReference type="SAM" id="MobiDB-lite"/>
    </source>
</evidence>
<reference evidence="2 3" key="1">
    <citation type="submission" date="2016-09" db="EMBL/GenBank/DDBJ databases">
        <title>Extensive genetic diversity and differential bi-allelic expression allows diatom success in the polar Southern Ocean.</title>
        <authorList>
            <consortium name="DOE Joint Genome Institute"/>
            <person name="Mock T."/>
            <person name="Otillar R.P."/>
            <person name="Strauss J."/>
            <person name="Dupont C."/>
            <person name="Frickenhaus S."/>
            <person name="Maumus F."/>
            <person name="Mcmullan M."/>
            <person name="Sanges R."/>
            <person name="Schmutz J."/>
            <person name="Toseland A."/>
            <person name="Valas R."/>
            <person name="Veluchamy A."/>
            <person name="Ward B.J."/>
            <person name="Allen A."/>
            <person name="Barry K."/>
            <person name="Falciatore A."/>
            <person name="Ferrante M."/>
            <person name="Fortunato A.E."/>
            <person name="Gloeckner G."/>
            <person name="Gruber A."/>
            <person name="Hipkin R."/>
            <person name="Janech M."/>
            <person name="Kroth P."/>
            <person name="Leese F."/>
            <person name="Lindquist E."/>
            <person name="Lyon B.R."/>
            <person name="Martin J."/>
            <person name="Mayer C."/>
            <person name="Parker M."/>
            <person name="Quesneville H."/>
            <person name="Raymond J."/>
            <person name="Uhlig C."/>
            <person name="Valentin K.U."/>
            <person name="Worden A.Z."/>
            <person name="Armbrust E.V."/>
            <person name="Bowler C."/>
            <person name="Green B."/>
            <person name="Moulton V."/>
            <person name="Van Oosterhout C."/>
            <person name="Grigoriev I."/>
        </authorList>
    </citation>
    <scope>NUCLEOTIDE SEQUENCE [LARGE SCALE GENOMIC DNA]</scope>
    <source>
        <strain evidence="2 3">CCMP1102</strain>
    </source>
</reference>
<proteinExistence type="predicted"/>
<dbReference type="KEGG" id="fcy:FRACYDRAFT_232116"/>
<evidence type="ECO:0000313" key="3">
    <source>
        <dbReference type="Proteomes" id="UP000095751"/>
    </source>
</evidence>
<accession>A0A1E7FV20</accession>
<evidence type="ECO:0000313" key="2">
    <source>
        <dbReference type="EMBL" id="OEU21967.1"/>
    </source>
</evidence>
<name>A0A1E7FV20_9STRA</name>
<gene>
    <name evidence="2" type="ORF">FRACYDRAFT_232116</name>
</gene>
<feature type="compositionally biased region" description="Basic and acidic residues" evidence="1">
    <location>
        <begin position="229"/>
        <end position="243"/>
    </location>
</feature>
<feature type="compositionally biased region" description="Basic and acidic residues" evidence="1">
    <location>
        <begin position="249"/>
        <end position="263"/>
    </location>
</feature>
<sequence>MRRGMTLRSGVKMIEKNFPKQIQSNSFWPIRSDYKRNHGRVGNIRREVKKTGKNLVPVLYEKENNPRANIQEISHPLQQSAIVSRRVLNEYNERNFNNEHVWARSIKLGHIPDRSNEYVINEKKEERSGSSSSNIKTKTKTKKIIGCPDNGYYPKLTPLLFRKPTVMIECKSSRDLLIPNRFNEIKEMHGAGIKHQTGKYETTNGGGRRNGLIVETVPGRGGGNDGCNDNDKIDESASSDRGHQCLRSDGAKDNGKREHQESS</sequence>